<dbReference type="InterPro" id="IPR043766">
    <property type="entry name" value="BfmA-like"/>
</dbReference>
<dbReference type="Pfam" id="PF18976">
    <property type="entry name" value="DUF5712"/>
    <property type="match status" value="1"/>
</dbReference>
<reference evidence="1 2" key="1">
    <citation type="submission" date="2018-06" db="EMBL/GenBank/DDBJ databases">
        <title>Genomic Encyclopedia of Archaeal and Bacterial Type Strains, Phase II (KMG-II): from individual species to whole genera.</title>
        <authorList>
            <person name="Goeker M."/>
        </authorList>
    </citation>
    <scope>NUCLEOTIDE SEQUENCE [LARGE SCALE GENOMIC DNA]</scope>
    <source>
        <strain evidence="1 2">DSM 12408</strain>
    </source>
</reference>
<dbReference type="OrthoDB" id="1404627at2"/>
<evidence type="ECO:0000313" key="1">
    <source>
        <dbReference type="EMBL" id="RAJ19139.1"/>
    </source>
</evidence>
<evidence type="ECO:0000313" key="2">
    <source>
        <dbReference type="Proteomes" id="UP000248987"/>
    </source>
</evidence>
<dbReference type="RefSeq" id="WP_066432888.1">
    <property type="nucleotide sequence ID" value="NZ_LZRN01000012.1"/>
</dbReference>
<gene>
    <name evidence="1" type="ORF">LX77_03678</name>
</gene>
<dbReference type="InterPro" id="IPR048098">
    <property type="entry name" value="MobB"/>
</dbReference>
<name>A0A1A7R2R4_9FLAO</name>
<accession>A0A1A7R2R4</accession>
<organism evidence="1 2">
    <name type="scientific">Gelidibacter algens</name>
    <dbReference type="NCBI Taxonomy" id="49280"/>
    <lineage>
        <taxon>Bacteria</taxon>
        <taxon>Pseudomonadati</taxon>
        <taxon>Bacteroidota</taxon>
        <taxon>Flavobacteriia</taxon>
        <taxon>Flavobacteriales</taxon>
        <taxon>Flavobacteriaceae</taxon>
        <taxon>Gelidibacter</taxon>
    </lineage>
</organism>
<dbReference type="Proteomes" id="UP000248987">
    <property type="component" value="Unassembled WGS sequence"/>
</dbReference>
<evidence type="ECO:0008006" key="3">
    <source>
        <dbReference type="Google" id="ProtNLM"/>
    </source>
</evidence>
<sequence length="350" mass="39879">MYITITPQKMGGNYSKSSADFVSYLEKENLSFNQEDLEDGHLGIEHFFNQYDDEIAAAEVIKEIDGNTAKLEKTEPRFYSITVSPSKYELGKLQDNSIDLKKYTRELMKDYVASFNREINGRPLTIDDIKYYAKIEHQRAFKGSDIQVRENQPFATKILQLKTDIRKIENGTMEGNIKGKAKEIAKLEREAPHQQDGRRIVQGMQKEGSQGHIHIIVSRKDASNRFSLSPGSKYKASNVELNGKEIKRGFDRNSFFEKAEKTFDKTFGYHRNFAETYQARKDFIKDPKIYFAALMKLPTNEKALAFKLMGKAGVPMMPSIPVTQGQLAMKIFKGLRRGVEVAIKSSSIGI</sequence>
<protein>
    <recommendedName>
        <fullName evidence="3">Mobilization protein</fullName>
    </recommendedName>
</protein>
<comment type="caution">
    <text evidence="1">The sequence shown here is derived from an EMBL/GenBank/DDBJ whole genome shotgun (WGS) entry which is preliminary data.</text>
</comment>
<dbReference type="STRING" id="49280.A9996_07650"/>
<dbReference type="NCBIfam" id="NF041495">
    <property type="entry name" value="MobB_relaxase"/>
    <property type="match status" value="1"/>
</dbReference>
<dbReference type="AlphaFoldDB" id="A0A1A7R2R4"/>
<keyword evidence="2" id="KW-1185">Reference proteome</keyword>
<proteinExistence type="predicted"/>
<dbReference type="EMBL" id="QLLQ01000024">
    <property type="protein sequence ID" value="RAJ19139.1"/>
    <property type="molecule type" value="Genomic_DNA"/>
</dbReference>